<gene>
    <name evidence="3" type="primary">Ptprm</name>
    <name evidence="3" type="ORF">Anas_09835</name>
</gene>
<dbReference type="SMART" id="SM00404">
    <property type="entry name" value="PTPc_motif"/>
    <property type="match status" value="1"/>
</dbReference>
<dbReference type="EMBL" id="SEYY01006784">
    <property type="protein sequence ID" value="KAB7502755.1"/>
    <property type="molecule type" value="Genomic_DNA"/>
</dbReference>
<dbReference type="PANTHER" id="PTHR19134">
    <property type="entry name" value="RECEPTOR-TYPE TYROSINE-PROTEIN PHOSPHATASE"/>
    <property type="match status" value="1"/>
</dbReference>
<organism evidence="3 4">
    <name type="scientific">Armadillidium nasatum</name>
    <dbReference type="NCBI Taxonomy" id="96803"/>
    <lineage>
        <taxon>Eukaryota</taxon>
        <taxon>Metazoa</taxon>
        <taxon>Ecdysozoa</taxon>
        <taxon>Arthropoda</taxon>
        <taxon>Crustacea</taxon>
        <taxon>Multicrustacea</taxon>
        <taxon>Malacostraca</taxon>
        <taxon>Eumalacostraca</taxon>
        <taxon>Peracarida</taxon>
        <taxon>Isopoda</taxon>
        <taxon>Oniscidea</taxon>
        <taxon>Crinocheta</taxon>
        <taxon>Armadillidiidae</taxon>
        <taxon>Armadillidium</taxon>
    </lineage>
</organism>
<dbReference type="InterPro" id="IPR003595">
    <property type="entry name" value="Tyr_Pase_cat"/>
</dbReference>
<accession>A0A5N5TCB7</accession>
<reference evidence="3 4" key="1">
    <citation type="journal article" date="2019" name="PLoS Biol.">
        <title>Sex chromosomes control vertical transmission of feminizing Wolbachia symbionts in an isopod.</title>
        <authorList>
            <person name="Becking T."/>
            <person name="Chebbi M.A."/>
            <person name="Giraud I."/>
            <person name="Moumen B."/>
            <person name="Laverre T."/>
            <person name="Caubet Y."/>
            <person name="Peccoud J."/>
            <person name="Gilbert C."/>
            <person name="Cordaux R."/>
        </authorList>
    </citation>
    <scope>NUCLEOTIDE SEQUENCE [LARGE SCALE GENOMIC DNA]</scope>
    <source>
        <strain evidence="3">ANa2</strain>
        <tissue evidence="3">Whole body excluding digestive tract and cuticle</tissue>
    </source>
</reference>
<evidence type="ECO:0000259" key="2">
    <source>
        <dbReference type="PROSITE" id="PS50056"/>
    </source>
</evidence>
<dbReference type="InterPro" id="IPR000387">
    <property type="entry name" value="Tyr_Pase_dom"/>
</dbReference>
<evidence type="ECO:0000313" key="4">
    <source>
        <dbReference type="Proteomes" id="UP000326759"/>
    </source>
</evidence>
<dbReference type="Proteomes" id="UP000326759">
    <property type="component" value="Unassembled WGS sequence"/>
</dbReference>
<dbReference type="GO" id="GO:0004725">
    <property type="term" value="F:protein tyrosine phosphatase activity"/>
    <property type="evidence" value="ECO:0007669"/>
    <property type="project" value="InterPro"/>
</dbReference>
<dbReference type="InterPro" id="IPR050348">
    <property type="entry name" value="Protein-Tyr_Phosphatase"/>
</dbReference>
<sequence>SVPKDCGKPCTVATHIMNKMKNRYINNLPYDDTRVVLSLLDKDPYSDYINASLMNLKVGEYFREGEVLEFGGIYVAVLERLQHPHFIRSVIQYTRPEDYCKRSGITIHCSAGIGRTGTVLLVLLLKEFQEASTWIDPISVLRNMRETRAGLVENIQQFNLSLLLLYECIYGKLGSVYTNENDTNWDNNLIECSKLFERLMKQPILHTYSFGENNIDFNRNPAILPSDNQVIFYGKKGTGKNSDYLNSISIDIEDMLNSIIVTEHPLPSTLYNFWKMLFAKKCSYLCMLNFIEPSEDFPSVLPLEEGAFDFGSLAIHVASTEGPAHFVSSQYVVTLSSRESSHSVNVIQLLDWKPEEEYPASLSQLEGIVSFVKEKANSKAPVVLCCSDGVTACGLVTAAVNVVNRIDVYQELNIYNSVLRIRRCRPEFLTSKV</sequence>
<feature type="non-terminal residue" evidence="3">
    <location>
        <position position="1"/>
    </location>
</feature>
<dbReference type="SMART" id="SM00194">
    <property type="entry name" value="PTPc"/>
    <property type="match status" value="2"/>
</dbReference>
<feature type="domain" description="Tyrosine-protein phosphatase" evidence="1">
    <location>
        <begin position="212"/>
        <end position="433"/>
    </location>
</feature>
<feature type="domain" description="Tyrosine-protein phosphatase" evidence="1">
    <location>
        <begin position="86"/>
        <end position="168"/>
    </location>
</feature>
<proteinExistence type="predicted"/>
<dbReference type="PROSITE" id="PS50055">
    <property type="entry name" value="TYR_PHOSPHATASE_PTP"/>
    <property type="match status" value="3"/>
</dbReference>
<dbReference type="InterPro" id="IPR000242">
    <property type="entry name" value="PTP_cat"/>
</dbReference>
<dbReference type="AlphaFoldDB" id="A0A5N5TCB7"/>
<keyword evidence="4" id="KW-1185">Reference proteome</keyword>
<feature type="domain" description="Tyrosine specific protein phosphatases" evidence="2">
    <location>
        <begin position="84"/>
        <end position="159"/>
    </location>
</feature>
<keyword evidence="3" id="KW-0675">Receptor</keyword>
<dbReference type="PANTHER" id="PTHR19134:SF449">
    <property type="entry name" value="TYROSINE-PROTEIN PHOSPHATASE 1"/>
    <property type="match status" value="1"/>
</dbReference>
<dbReference type="OrthoDB" id="6108687at2759"/>
<dbReference type="GO" id="GO:0048666">
    <property type="term" value="P:neuron development"/>
    <property type="evidence" value="ECO:0007669"/>
    <property type="project" value="UniProtKB-ARBA"/>
</dbReference>
<dbReference type="PRINTS" id="PR00700">
    <property type="entry name" value="PRTYPHPHTASE"/>
</dbReference>
<dbReference type="InterPro" id="IPR016130">
    <property type="entry name" value="Tyr_Pase_AS"/>
</dbReference>
<evidence type="ECO:0000313" key="3">
    <source>
        <dbReference type="EMBL" id="KAB7502755.1"/>
    </source>
</evidence>
<dbReference type="PROSITE" id="PS50056">
    <property type="entry name" value="TYR_PHOSPHATASE_2"/>
    <property type="match status" value="2"/>
</dbReference>
<feature type="domain" description="Tyrosine-protein phosphatase" evidence="1">
    <location>
        <begin position="18"/>
        <end position="55"/>
    </location>
</feature>
<dbReference type="Gene3D" id="3.90.190.10">
    <property type="entry name" value="Protein tyrosine phosphatase superfamily"/>
    <property type="match status" value="3"/>
</dbReference>
<feature type="domain" description="Tyrosine specific protein phosphatases" evidence="2">
    <location>
        <begin position="366"/>
        <end position="433"/>
    </location>
</feature>
<name>A0A5N5TCB7_9CRUS</name>
<protein>
    <submittedName>
        <fullName evidence="3">Receptor-type tyrosine-protein phosphatase mu</fullName>
    </submittedName>
</protein>
<dbReference type="SUPFAM" id="SSF52799">
    <property type="entry name" value="(Phosphotyrosine protein) phosphatases II"/>
    <property type="match status" value="2"/>
</dbReference>
<dbReference type="PROSITE" id="PS00383">
    <property type="entry name" value="TYR_PHOSPHATASE_1"/>
    <property type="match status" value="1"/>
</dbReference>
<dbReference type="Pfam" id="PF00102">
    <property type="entry name" value="Y_phosphatase"/>
    <property type="match status" value="3"/>
</dbReference>
<dbReference type="InterPro" id="IPR029021">
    <property type="entry name" value="Prot-tyrosine_phosphatase-like"/>
</dbReference>
<evidence type="ECO:0000259" key="1">
    <source>
        <dbReference type="PROSITE" id="PS50055"/>
    </source>
</evidence>
<comment type="caution">
    <text evidence="3">The sequence shown here is derived from an EMBL/GenBank/DDBJ whole genome shotgun (WGS) entry which is preliminary data.</text>
</comment>